<organism evidence="1 2">
    <name type="scientific">Pontiella sulfatireligans</name>
    <dbReference type="NCBI Taxonomy" id="2750658"/>
    <lineage>
        <taxon>Bacteria</taxon>
        <taxon>Pseudomonadati</taxon>
        <taxon>Kiritimatiellota</taxon>
        <taxon>Kiritimatiellia</taxon>
        <taxon>Kiritimatiellales</taxon>
        <taxon>Pontiellaceae</taxon>
        <taxon>Pontiella</taxon>
    </lineage>
</organism>
<gene>
    <name evidence="1" type="ORF">SCARR_02218</name>
</gene>
<dbReference type="AlphaFoldDB" id="A0A6C2UL61"/>
<evidence type="ECO:0000313" key="1">
    <source>
        <dbReference type="EMBL" id="VGO20157.1"/>
    </source>
</evidence>
<dbReference type="PANTHER" id="PTHR34290">
    <property type="entry name" value="SI:CH73-390P7.2"/>
    <property type="match status" value="1"/>
</dbReference>
<dbReference type="Proteomes" id="UP000346198">
    <property type="component" value="Unassembled WGS sequence"/>
</dbReference>
<keyword evidence="2" id="KW-1185">Reference proteome</keyword>
<reference evidence="1 2" key="1">
    <citation type="submission" date="2019-04" db="EMBL/GenBank/DDBJ databases">
        <authorList>
            <person name="Van Vliet M D."/>
        </authorList>
    </citation>
    <scope>NUCLEOTIDE SEQUENCE [LARGE SCALE GENOMIC DNA]</scope>
    <source>
        <strain evidence="1 2">F21</strain>
    </source>
</reference>
<dbReference type="PANTHER" id="PTHR34290:SF2">
    <property type="entry name" value="OS04G0668800 PROTEIN"/>
    <property type="match status" value="1"/>
</dbReference>
<sequence>MSNDHSITILYDGNCPMCCRKATFLKRRDRHGKLHFSDIRAAGFEPLATGVPIETLEKQIHALLPDGRVISQMEVIRKAYQEIGLGWLAAPTGWPVLRPCFDALYRFIAKNRLAISHFFK</sequence>
<dbReference type="Pfam" id="PF04134">
    <property type="entry name" value="DCC1-like"/>
    <property type="match status" value="1"/>
</dbReference>
<evidence type="ECO:0000313" key="2">
    <source>
        <dbReference type="Proteomes" id="UP000346198"/>
    </source>
</evidence>
<dbReference type="InterPro" id="IPR044691">
    <property type="entry name" value="DCC1_Trx"/>
</dbReference>
<evidence type="ECO:0008006" key="3">
    <source>
        <dbReference type="Google" id="ProtNLM"/>
    </source>
</evidence>
<proteinExistence type="predicted"/>
<name>A0A6C2UL61_9BACT</name>
<dbReference type="EMBL" id="CAAHFH010000001">
    <property type="protein sequence ID" value="VGO20157.1"/>
    <property type="molecule type" value="Genomic_DNA"/>
</dbReference>
<dbReference type="GO" id="GO:0015035">
    <property type="term" value="F:protein-disulfide reductase activity"/>
    <property type="evidence" value="ECO:0007669"/>
    <property type="project" value="InterPro"/>
</dbReference>
<dbReference type="RefSeq" id="WP_136061598.1">
    <property type="nucleotide sequence ID" value="NZ_CAAHFH010000001.1"/>
</dbReference>
<accession>A0A6C2UL61</accession>
<dbReference type="InterPro" id="IPR007263">
    <property type="entry name" value="DCC1-like"/>
</dbReference>
<protein>
    <recommendedName>
        <fullName evidence="3">DUF393 domain-containing protein</fullName>
    </recommendedName>
</protein>